<feature type="region of interest" description="Disordered" evidence="1">
    <location>
        <begin position="20"/>
        <end position="71"/>
    </location>
</feature>
<dbReference type="Proteomes" id="UP000623467">
    <property type="component" value="Unassembled WGS sequence"/>
</dbReference>
<organism evidence="2 3">
    <name type="scientific">Mycena sanguinolenta</name>
    <dbReference type="NCBI Taxonomy" id="230812"/>
    <lineage>
        <taxon>Eukaryota</taxon>
        <taxon>Fungi</taxon>
        <taxon>Dikarya</taxon>
        <taxon>Basidiomycota</taxon>
        <taxon>Agaricomycotina</taxon>
        <taxon>Agaricomycetes</taxon>
        <taxon>Agaricomycetidae</taxon>
        <taxon>Agaricales</taxon>
        <taxon>Marasmiineae</taxon>
        <taxon>Mycenaceae</taxon>
        <taxon>Mycena</taxon>
    </lineage>
</organism>
<proteinExistence type="predicted"/>
<keyword evidence="3" id="KW-1185">Reference proteome</keyword>
<evidence type="ECO:0000313" key="3">
    <source>
        <dbReference type="Proteomes" id="UP000623467"/>
    </source>
</evidence>
<dbReference type="AlphaFoldDB" id="A0A8H7DK02"/>
<gene>
    <name evidence="2" type="ORF">MSAN_00120000</name>
</gene>
<protein>
    <submittedName>
        <fullName evidence="2">Uncharacterized protein</fullName>
    </submittedName>
</protein>
<feature type="compositionally biased region" description="Basic and acidic residues" evidence="1">
    <location>
        <begin position="31"/>
        <end position="56"/>
    </location>
</feature>
<evidence type="ECO:0000256" key="1">
    <source>
        <dbReference type="SAM" id="MobiDB-lite"/>
    </source>
</evidence>
<comment type="caution">
    <text evidence="2">The sequence shown here is derived from an EMBL/GenBank/DDBJ whole genome shotgun (WGS) entry which is preliminary data.</text>
</comment>
<sequence>MDSDCNSAYTESEYLAHADSDLDVDAGPSHSQEDLHDSAGGSERTDISDCEGHDASESTSGAAQAHERSTLQKDIREPTLSWWSKCLMATQLALVLFLALSLASDHISISFSSVHSILRSLSGR</sequence>
<reference evidence="2" key="1">
    <citation type="submission" date="2020-05" db="EMBL/GenBank/DDBJ databases">
        <title>Mycena genomes resolve the evolution of fungal bioluminescence.</title>
        <authorList>
            <person name="Tsai I.J."/>
        </authorList>
    </citation>
    <scope>NUCLEOTIDE SEQUENCE</scope>
    <source>
        <strain evidence="2">160909Yilan</strain>
    </source>
</reference>
<dbReference type="EMBL" id="JACAZH010000001">
    <property type="protein sequence ID" value="KAF7377020.1"/>
    <property type="molecule type" value="Genomic_DNA"/>
</dbReference>
<evidence type="ECO:0000313" key="2">
    <source>
        <dbReference type="EMBL" id="KAF7377020.1"/>
    </source>
</evidence>
<accession>A0A8H7DK02</accession>
<name>A0A8H7DK02_9AGAR</name>